<dbReference type="PANTHER" id="PTHR35788">
    <property type="entry name" value="EXPORTED PROTEIN-RELATED"/>
    <property type="match status" value="1"/>
</dbReference>
<dbReference type="InterPro" id="IPR007391">
    <property type="entry name" value="Vancomycin_resist_VanW"/>
</dbReference>
<dbReference type="EMBL" id="MFGA01000013">
    <property type="protein sequence ID" value="OGF21152.1"/>
    <property type="molecule type" value="Genomic_DNA"/>
</dbReference>
<dbReference type="InterPro" id="IPR052913">
    <property type="entry name" value="Glycopeptide_resist_protein"/>
</dbReference>
<organism evidence="3 4">
    <name type="scientific">Candidatus Falkowbacteria bacterium RIFOXYA2_FULL_38_12</name>
    <dbReference type="NCBI Taxonomy" id="1797993"/>
    <lineage>
        <taxon>Bacteria</taxon>
        <taxon>Candidatus Falkowiibacteriota</taxon>
    </lineage>
</organism>
<dbReference type="Pfam" id="PF12229">
    <property type="entry name" value="PG_binding_4"/>
    <property type="match status" value="1"/>
</dbReference>
<proteinExistence type="predicted"/>
<dbReference type="PANTHER" id="PTHR35788:SF1">
    <property type="entry name" value="EXPORTED PROTEIN"/>
    <property type="match status" value="1"/>
</dbReference>
<dbReference type="Pfam" id="PF04294">
    <property type="entry name" value="VanW"/>
    <property type="match status" value="1"/>
</dbReference>
<reference evidence="3 4" key="1">
    <citation type="journal article" date="2016" name="Nat. Commun.">
        <title>Thousands of microbial genomes shed light on interconnected biogeochemical processes in an aquifer system.</title>
        <authorList>
            <person name="Anantharaman K."/>
            <person name="Brown C.T."/>
            <person name="Hug L.A."/>
            <person name="Sharon I."/>
            <person name="Castelle C.J."/>
            <person name="Probst A.J."/>
            <person name="Thomas B.C."/>
            <person name="Singh A."/>
            <person name="Wilkins M.J."/>
            <person name="Karaoz U."/>
            <person name="Brodie E.L."/>
            <person name="Williams K.H."/>
            <person name="Hubbard S.S."/>
            <person name="Banfield J.F."/>
        </authorList>
    </citation>
    <scope>NUCLEOTIDE SEQUENCE [LARGE SCALE GENOMIC DNA]</scope>
</reference>
<accession>A0A1F5S3L0</accession>
<feature type="domain" description="YoaR-like putative peptidoglycan binding" evidence="2">
    <location>
        <begin position="276"/>
        <end position="356"/>
    </location>
</feature>
<evidence type="ECO:0000256" key="1">
    <source>
        <dbReference type="SAM" id="Phobius"/>
    </source>
</evidence>
<keyword evidence="1" id="KW-1133">Transmembrane helix</keyword>
<keyword evidence="1" id="KW-0812">Transmembrane</keyword>
<dbReference type="InterPro" id="IPR022029">
    <property type="entry name" value="YoaR-like_PG-bd"/>
</dbReference>
<dbReference type="Proteomes" id="UP000177407">
    <property type="component" value="Unassembled WGS sequence"/>
</dbReference>
<gene>
    <name evidence="3" type="ORF">A2257_01430</name>
</gene>
<evidence type="ECO:0000259" key="2">
    <source>
        <dbReference type="Pfam" id="PF12229"/>
    </source>
</evidence>
<feature type="transmembrane region" description="Helical" evidence="1">
    <location>
        <begin position="35"/>
        <end position="54"/>
    </location>
</feature>
<dbReference type="InterPro" id="IPR038054">
    <property type="entry name" value="LD_TPept-like_central_sf"/>
</dbReference>
<protein>
    <recommendedName>
        <fullName evidence="2">YoaR-like putative peptidoglycan binding domain-containing protein</fullName>
    </recommendedName>
</protein>
<comment type="caution">
    <text evidence="3">The sequence shown here is derived from an EMBL/GenBank/DDBJ whole genome shotgun (WGS) entry which is preliminary data.</text>
</comment>
<sequence length="656" mass="73186">MDAEKILENFLKKKEEKKIEPNKEKKVTSKKWHKVIMAIFLFFIFIPALGAFALEYSFRDKVYKGISIGGYELGGKTKEELKLFLDEETAKINHDGVTFFYQNKKTTVTPIVASTADPDLSRKLFVMDSEENLLRIYNMGRSRNFLANIANQLKYFFLGQKVELFYGINGDEIEKVLKENFGYLEKATKNAEIEIADIGNEKKINIKKEEEGKIFDYKTAIKSAFSRMAKLKNEPTELKIILEKPTILKENVGEETKLRAENLLKICSLVFGEGEKTWKVNKDVLNNWLELQPSVSSVEVGFNKEKVEEFLKILAGEINVKAQNAKFKVENGKVEDFQIHQGGKELNLEASYAVINNFIINLEEEKIGSLCDVAGNATAENKIQLIVDTTAPQVPIASVNNLGIVERVGLGQSDFSNSPVNRRHNIKTGAASLNGLIIAPGEEFSINNALGEINGQTGYLPEMVIKGNKTIPEFGGGLCQIATTAFRVALNAGLPITERQPHSYRVSYYEPAGTDATIYGPHPDLRFVNNTPAYLLLQTKIEGNIATFELWGTSDGRKVEMTTPRVFNFVSPGPTKIVETEDLAPGVKKCTERAHTGADAEFTRTITPKVGEVKTEVWKSRYVPWSAVCLVGKALPTPTVPEIPQSTEPIDPMLLQ</sequence>
<name>A0A1F5S3L0_9BACT</name>
<dbReference type="AlphaFoldDB" id="A0A1F5S3L0"/>
<evidence type="ECO:0000313" key="3">
    <source>
        <dbReference type="EMBL" id="OGF21152.1"/>
    </source>
</evidence>
<dbReference type="SUPFAM" id="SSF143985">
    <property type="entry name" value="L,D-transpeptidase pre-catalytic domain-like"/>
    <property type="match status" value="1"/>
</dbReference>
<evidence type="ECO:0000313" key="4">
    <source>
        <dbReference type="Proteomes" id="UP000177407"/>
    </source>
</evidence>
<keyword evidence="1" id="KW-0472">Membrane</keyword>